<accession>A0AAP9HC72</accession>
<evidence type="ECO:0000313" key="5">
    <source>
        <dbReference type="EMBL" id="QGS08913.1"/>
    </source>
</evidence>
<organism evidence="5 6">
    <name type="scientific">Gemella morbillorum</name>
    <dbReference type="NCBI Taxonomy" id="29391"/>
    <lineage>
        <taxon>Bacteria</taxon>
        <taxon>Bacillati</taxon>
        <taxon>Bacillota</taxon>
        <taxon>Bacilli</taxon>
        <taxon>Bacillales</taxon>
        <taxon>Gemellaceae</taxon>
        <taxon>Gemella</taxon>
    </lineage>
</organism>
<dbReference type="CDD" id="cd22356">
    <property type="entry name" value="Sau3AI_N-like"/>
    <property type="match status" value="1"/>
</dbReference>
<dbReference type="SMART" id="SM00927">
    <property type="entry name" value="MutH"/>
    <property type="match status" value="1"/>
</dbReference>
<dbReference type="EMBL" id="CP046314">
    <property type="protein sequence ID" value="QGS08913.1"/>
    <property type="molecule type" value="Genomic_DNA"/>
</dbReference>
<reference evidence="5 6" key="1">
    <citation type="submission" date="2019-11" db="EMBL/GenBank/DDBJ databases">
        <title>FDA dAtabase for Regulatory Grade micrObial Sequences (FDA-ARGOS): Supporting development and validation of Infectious Disease Dx tests.</title>
        <authorList>
            <person name="Turner S."/>
            <person name="Byrd R."/>
            <person name="Tallon L."/>
            <person name="Sadzewicz L."/>
            <person name="Vavikolanu K."/>
            <person name="Mehta A."/>
            <person name="Aluvathingal J."/>
            <person name="Nadendla S."/>
            <person name="Myers T."/>
            <person name="Yan Y."/>
            <person name="Sichtig H."/>
        </authorList>
    </citation>
    <scope>NUCLEOTIDE SEQUENCE [LARGE SCALE GENOMIC DNA]</scope>
    <source>
        <strain evidence="5 6">FDAARGOS_741</strain>
    </source>
</reference>
<evidence type="ECO:0000256" key="3">
    <source>
        <dbReference type="ARBA" id="ARBA00022801"/>
    </source>
</evidence>
<evidence type="ECO:0000259" key="4">
    <source>
        <dbReference type="SMART" id="SM00927"/>
    </source>
</evidence>
<protein>
    <submittedName>
        <fullName evidence="5">Restriction endonuclease</fullName>
    </submittedName>
</protein>
<dbReference type="GO" id="GO:0004519">
    <property type="term" value="F:endonuclease activity"/>
    <property type="evidence" value="ECO:0007669"/>
    <property type="project" value="UniProtKB-KW"/>
</dbReference>
<keyword evidence="6" id="KW-1185">Reference proteome</keyword>
<name>A0AAP9HC72_9BACL</name>
<dbReference type="AlphaFoldDB" id="A0AAP9HC72"/>
<evidence type="ECO:0000256" key="2">
    <source>
        <dbReference type="ARBA" id="ARBA00022759"/>
    </source>
</evidence>
<dbReference type="Proteomes" id="UP000425411">
    <property type="component" value="Chromosome"/>
</dbReference>
<keyword evidence="3" id="KW-0378">Hydrolase</keyword>
<dbReference type="InterPro" id="IPR011337">
    <property type="entry name" value="DNA_rep_MutH/RE_typeII_Sau3AI"/>
</dbReference>
<dbReference type="CDD" id="cd22355">
    <property type="entry name" value="Sau3AI_C"/>
    <property type="match status" value="1"/>
</dbReference>
<gene>
    <name evidence="5" type="ORF">FOC49_02935</name>
</gene>
<dbReference type="NCBIfam" id="NF040973">
    <property type="entry name" value="restrict_Sau3AI"/>
    <property type="match status" value="1"/>
</dbReference>
<keyword evidence="2 5" id="KW-0255">Endonuclease</keyword>
<dbReference type="SUPFAM" id="SSF52980">
    <property type="entry name" value="Restriction endonuclease-like"/>
    <property type="match status" value="2"/>
</dbReference>
<evidence type="ECO:0000256" key="1">
    <source>
        <dbReference type="ARBA" id="ARBA00022722"/>
    </source>
</evidence>
<keyword evidence="1" id="KW-0540">Nuclease</keyword>
<dbReference type="REBASE" id="359463">
    <property type="entry name" value="Gmo741ORF2930P"/>
</dbReference>
<dbReference type="InterPro" id="IPR037057">
    <property type="entry name" value="DNA_rep_MutH/T2_RE_sf"/>
</dbReference>
<evidence type="ECO:0000313" key="6">
    <source>
        <dbReference type="Proteomes" id="UP000425411"/>
    </source>
</evidence>
<dbReference type="Pfam" id="PF02976">
    <property type="entry name" value="MutH"/>
    <property type="match status" value="2"/>
</dbReference>
<dbReference type="RefSeq" id="WP_004633266.1">
    <property type="nucleotide sequence ID" value="NZ_CP046314.1"/>
</dbReference>
<dbReference type="Gene3D" id="3.40.600.10">
    <property type="entry name" value="DNA mismatch repair MutH/Restriction endonuclease, type II"/>
    <property type="match status" value="2"/>
</dbReference>
<feature type="domain" description="DNA mismatch repair MutH/Type II restriction enzyme Sau3AI" evidence="4">
    <location>
        <begin position="78"/>
        <end position="182"/>
    </location>
</feature>
<dbReference type="GO" id="GO:0003677">
    <property type="term" value="F:DNA binding"/>
    <property type="evidence" value="ECO:0007669"/>
    <property type="project" value="InterPro"/>
</dbReference>
<dbReference type="InterPro" id="IPR011335">
    <property type="entry name" value="Restrct_endonuc-II-like"/>
</dbReference>
<proteinExistence type="predicted"/>
<dbReference type="GO" id="GO:0016787">
    <property type="term" value="F:hydrolase activity"/>
    <property type="evidence" value="ECO:0007669"/>
    <property type="project" value="UniProtKB-KW"/>
</dbReference>
<sequence>MNLPYDKTNPISIEKYAQKLQGKKFREVLEGYHSNKVAKETTITYSEDFSLKEKIAYYNNPRGKGSLGNLLEEYYFHYKPNSDSNPDFLEAGTELKVTPFEKKKDGSLRAGERLVITMIPNDRPVEPVFEKSHVIEKLRLILLILYLREKDMLRTEFRIEYAKLFSILAENCKEDFFVIKEDYEHIIKKIQQGLAHELSEGDTRYLGACTKGSTAERSTQKQYYSDIPAKRRAYSLKQSYMTYVINHYIVGNIDTYDSFLKNSSIGEESFDSIALTKLNKYKGYTEEDLYNRFEVNSKSKQANSSLVSKILGVKTDNVEEFEKANIEIKTIRINKNGKPRESMSFPKFKILDFVKETFDTSELYDYFYEKRFLFVVFKENNLGNYELVGTKFWNMPLKDLEGVGKVEWEKYQKQFLKGIKFEIKENKIKNNLLKSKDTKIFHLRPHAQKSAYFIDGKRYGNGTDGDMDELPNGDKMTKQCFWLNKKYILSEIADVLEGE</sequence>